<dbReference type="Pfam" id="PF16979">
    <property type="entry name" value="SIN1_PH"/>
    <property type="match status" value="1"/>
</dbReference>
<feature type="compositionally biased region" description="Polar residues" evidence="2">
    <location>
        <begin position="425"/>
        <end position="436"/>
    </location>
</feature>
<evidence type="ECO:0000256" key="1">
    <source>
        <dbReference type="ARBA" id="ARBA00009407"/>
    </source>
</evidence>
<dbReference type="PANTHER" id="PTHR13335">
    <property type="entry name" value="TARGET OF RAPAMYCIN COMPLEX 2 SUBUNIT MAPKAP1"/>
    <property type="match status" value="1"/>
</dbReference>
<dbReference type="PANTHER" id="PTHR13335:SF1">
    <property type="entry name" value="TARGET OF RAPAMYCIN COMPLEX 2 SUBUNIT MAPKAP1"/>
    <property type="match status" value="1"/>
</dbReference>
<gene>
    <name evidence="5" type="ORF">BASA50_006724</name>
</gene>
<feature type="region of interest" description="Disordered" evidence="2">
    <location>
        <begin position="759"/>
        <end position="787"/>
    </location>
</feature>
<evidence type="ECO:0000313" key="6">
    <source>
        <dbReference type="Proteomes" id="UP001648503"/>
    </source>
</evidence>
<dbReference type="EMBL" id="JAFCIX010000336">
    <property type="protein sequence ID" value="KAH6594252.1"/>
    <property type="molecule type" value="Genomic_DNA"/>
</dbReference>
<evidence type="ECO:0000313" key="5">
    <source>
        <dbReference type="EMBL" id="KAH6594252.1"/>
    </source>
</evidence>
<dbReference type="InterPro" id="IPR011993">
    <property type="entry name" value="PH-like_dom_sf"/>
</dbReference>
<organism evidence="5 6">
    <name type="scientific">Batrachochytrium salamandrivorans</name>
    <dbReference type="NCBI Taxonomy" id="1357716"/>
    <lineage>
        <taxon>Eukaryota</taxon>
        <taxon>Fungi</taxon>
        <taxon>Fungi incertae sedis</taxon>
        <taxon>Chytridiomycota</taxon>
        <taxon>Chytridiomycota incertae sedis</taxon>
        <taxon>Chytridiomycetes</taxon>
        <taxon>Rhizophydiales</taxon>
        <taxon>Rhizophydiales incertae sedis</taxon>
        <taxon>Batrachochytrium</taxon>
    </lineage>
</organism>
<evidence type="ECO:0000256" key="2">
    <source>
        <dbReference type="SAM" id="MobiDB-lite"/>
    </source>
</evidence>
<name>A0ABQ8FC17_9FUNG</name>
<feature type="domain" description="CRIM" evidence="3">
    <location>
        <begin position="627"/>
        <end position="756"/>
    </location>
</feature>
<accession>A0ABQ8FC17</accession>
<sequence length="1017" mass="110916">MALVQDQSLLIYKLRLGLLNTRESVAQRIVTLPRRDENEYVAAMMPRMTTGHTTHDDTSGSSFRLFRPPVISRREQPQMPLGVPMHLQLAGVASGSGHSPGGLGSSSGLAATSQADLHRRLPDVMSGSSVVLPGGRPSANPVSMTALGQGVVTTGRMMFDRSMQRMHATGTPDGNSALLSAQRDLAKLIKSLGPPQQHTPPPVDDHRLLPSNIPNTCTIHPIVASIVPQTPLPVATMVEPLKPHFTTPVESVMTTTVKPTAHTGVPISLHSSGDKHPHRDVLSTERIPVPLPAHPLINYHTPVADRRIDHVNRTNLVYPRSSSVPPEHKETFTPTTVVPRAATTTTAVPLSGPVESHPLVIERRQHQRSNSEPGNVPPERLCSKRRSFRVEIPEESATNSRNFTAAGNGNGNGDGDGGDDGRSVSIGSPSQYSIPTESRESVSDQQLPMILTDGAGGRMSPDTDSIEFEEQGIDLDAVKSVAIVNRASISVLNSFKSLKPIDHSCTAQDAVVGSLSRSVKIASGEHPHGDVVLTANAIATTDKVESLKNNQSIDEVVKPAVDQVKSLEHVYEIQTDESALKTHQNMFSKRLLSPSYGGPIVSKTLESLGSTGVSQQPSSVLDPKHISALSAMMDRKPSRINPFAQTYAIFSGKSISNPMSLLIFLPFSQEPFKPLCISVKPDASVEEVIGFTLFEYFDVARLPQLPESAWFITNWSLRIVEDDGTIDDDFPALDRSRKIQKFAFDRFALYEITPIEAPPARTLPRGTPQPSSPKIEESGHSLGTDVPTGTTGASSASVFLKVHLYSTLEIKQTTTMQMPLNIPMSEVFNRICLKRKYDPKDYVLKMADTKTDVPLEKTLAQLDAIEFCVLKRSSGGAGDIFLRPPDEPIGEDADDKLFLTTEDLRSVYKQYYVIYKHLMGRHERNLTIDGEYIHLVASEGKALFDMGKTTNSFHVSAVVSCKQVKKKSANFKLVVRRNHDSKVYDLEASNDTDARDICARVTAMHALIQISNGTENT</sequence>
<reference evidence="5 6" key="1">
    <citation type="submission" date="2021-02" db="EMBL/GenBank/DDBJ databases">
        <title>Variation within the Batrachochytrium salamandrivorans European outbreak.</title>
        <authorList>
            <person name="Kelly M."/>
            <person name="Pasmans F."/>
            <person name="Shea T.P."/>
            <person name="Munoz J.F."/>
            <person name="Carranza S."/>
            <person name="Cuomo C.A."/>
            <person name="Martel A."/>
        </authorList>
    </citation>
    <scope>NUCLEOTIDE SEQUENCE [LARGE SCALE GENOMIC DNA]</scope>
    <source>
        <strain evidence="5 6">AMFP18/2</strain>
    </source>
</reference>
<dbReference type="Gene3D" id="3.10.20.90">
    <property type="entry name" value="Phosphatidylinositol 3-kinase Catalytic Subunit, Chain A, domain 1"/>
    <property type="match status" value="1"/>
</dbReference>
<evidence type="ECO:0000259" key="4">
    <source>
        <dbReference type="Pfam" id="PF16979"/>
    </source>
</evidence>
<feature type="domain" description="SIN1-type PH" evidence="4">
    <location>
        <begin position="907"/>
        <end position="1003"/>
    </location>
</feature>
<comment type="caution">
    <text evidence="5">The sequence shown here is derived from an EMBL/GenBank/DDBJ whole genome shotgun (WGS) entry which is preliminary data.</text>
</comment>
<evidence type="ECO:0000259" key="3">
    <source>
        <dbReference type="Pfam" id="PF16978"/>
    </source>
</evidence>
<feature type="compositionally biased region" description="Polar residues" evidence="2">
    <location>
        <begin position="396"/>
        <end position="405"/>
    </location>
</feature>
<dbReference type="InterPro" id="IPR031567">
    <property type="entry name" value="CRIM_dom"/>
</dbReference>
<comment type="similarity">
    <text evidence="1">Belongs to the SIN1 family.</text>
</comment>
<dbReference type="Proteomes" id="UP001648503">
    <property type="component" value="Unassembled WGS sequence"/>
</dbReference>
<feature type="region of interest" description="Disordered" evidence="2">
    <location>
        <begin position="363"/>
        <end position="444"/>
    </location>
</feature>
<keyword evidence="6" id="KW-1185">Reference proteome</keyword>
<dbReference type="InterPro" id="IPR031313">
    <property type="entry name" value="Sin1_PH_dom"/>
</dbReference>
<proteinExistence type="inferred from homology"/>
<protein>
    <submittedName>
        <fullName evidence="5">Uncharacterized protein</fullName>
    </submittedName>
</protein>
<dbReference type="Pfam" id="PF16978">
    <property type="entry name" value="CRIM"/>
    <property type="match status" value="1"/>
</dbReference>
<dbReference type="InterPro" id="IPR008828">
    <property type="entry name" value="Sin1/Avo1"/>
</dbReference>
<dbReference type="Gene3D" id="2.30.29.30">
    <property type="entry name" value="Pleckstrin-homology domain (PH domain)/Phosphotyrosine-binding domain (PTB)"/>
    <property type="match status" value="1"/>
</dbReference>
<feature type="region of interest" description="Disordered" evidence="2">
    <location>
        <begin position="92"/>
        <end position="113"/>
    </location>
</feature>